<dbReference type="InterPro" id="IPR001509">
    <property type="entry name" value="Epimerase_deHydtase"/>
</dbReference>
<dbReference type="InterPro" id="IPR036291">
    <property type="entry name" value="NAD(P)-bd_dom_sf"/>
</dbReference>
<organism evidence="2 3">
    <name type="scientific">Fibrella rubiginis</name>
    <dbReference type="NCBI Taxonomy" id="2817060"/>
    <lineage>
        <taxon>Bacteria</taxon>
        <taxon>Pseudomonadati</taxon>
        <taxon>Bacteroidota</taxon>
        <taxon>Cytophagia</taxon>
        <taxon>Cytophagales</taxon>
        <taxon>Spirosomataceae</taxon>
        <taxon>Fibrella</taxon>
    </lineage>
</organism>
<dbReference type="Gene3D" id="3.40.50.720">
    <property type="entry name" value="NAD(P)-binding Rossmann-like Domain"/>
    <property type="match status" value="1"/>
</dbReference>
<dbReference type="Proteomes" id="UP000664034">
    <property type="component" value="Unassembled WGS sequence"/>
</dbReference>
<name>A0A939GAB0_9BACT</name>
<dbReference type="InterPro" id="IPR050177">
    <property type="entry name" value="Lipid_A_modif_metabolic_enz"/>
</dbReference>
<comment type="caution">
    <text evidence="2">The sequence shown here is derived from an EMBL/GenBank/DDBJ whole genome shotgun (WGS) entry which is preliminary data.</text>
</comment>
<evidence type="ECO:0000259" key="1">
    <source>
        <dbReference type="Pfam" id="PF01370"/>
    </source>
</evidence>
<evidence type="ECO:0000313" key="2">
    <source>
        <dbReference type="EMBL" id="MBO0935194.1"/>
    </source>
</evidence>
<dbReference type="Pfam" id="PF01370">
    <property type="entry name" value="Epimerase"/>
    <property type="match status" value="1"/>
</dbReference>
<dbReference type="AlphaFoldDB" id="A0A939GAB0"/>
<reference evidence="2" key="1">
    <citation type="submission" date="2021-03" db="EMBL/GenBank/DDBJ databases">
        <title>Fibrella sp. HMF5335 genome sequencing and assembly.</title>
        <authorList>
            <person name="Kang H."/>
            <person name="Kim H."/>
            <person name="Bae S."/>
            <person name="Joh K."/>
        </authorList>
    </citation>
    <scope>NUCLEOTIDE SEQUENCE</scope>
    <source>
        <strain evidence="2">HMF5335</strain>
    </source>
</reference>
<keyword evidence="3" id="KW-1185">Reference proteome</keyword>
<proteinExistence type="predicted"/>
<dbReference type="SUPFAM" id="SSF51735">
    <property type="entry name" value="NAD(P)-binding Rossmann-fold domains"/>
    <property type="match status" value="1"/>
</dbReference>
<dbReference type="RefSeq" id="WP_207362759.1">
    <property type="nucleotide sequence ID" value="NZ_JAFMYV010000001.1"/>
</dbReference>
<dbReference type="PANTHER" id="PTHR43245">
    <property type="entry name" value="BIFUNCTIONAL POLYMYXIN RESISTANCE PROTEIN ARNA"/>
    <property type="match status" value="1"/>
</dbReference>
<dbReference type="PANTHER" id="PTHR43245:SF13">
    <property type="entry name" value="UDP-D-APIOSE_UDP-D-XYLOSE SYNTHASE 2"/>
    <property type="match status" value="1"/>
</dbReference>
<protein>
    <submittedName>
        <fullName evidence="2">NAD-dependent epimerase/dehydratase family protein</fullName>
    </submittedName>
</protein>
<evidence type="ECO:0000313" key="3">
    <source>
        <dbReference type="Proteomes" id="UP000664034"/>
    </source>
</evidence>
<accession>A0A939GAB0</accession>
<feature type="domain" description="NAD-dependent epimerase/dehydratase" evidence="1">
    <location>
        <begin position="4"/>
        <end position="199"/>
    </location>
</feature>
<dbReference type="EMBL" id="JAFMYV010000001">
    <property type="protein sequence ID" value="MBO0935194.1"/>
    <property type="molecule type" value="Genomic_DNA"/>
</dbReference>
<gene>
    <name evidence="2" type="ORF">J2I47_01410</name>
</gene>
<sequence length="310" mass="34256">MQTILGAGGAIGVELAKALPQYTTDTIRLVSRHPKKVNDTDALLSADLNNWDQVSRAVAGSAVTYLTVGYDYHTKLWQERWPVLIKNVVEACIQHESKLVFFDNVYAIGGDNVLHITESSPISPSSKKGEVRAAVDRHILEAVEAGKLDAIIARAPDFFGPIKDKSLTMNLIYDNMVKGKKAQWFCNADKLHSTGYTPDLGTGTAILGNTPTAYNQIWNLPVDTHAPTGREWTALFAHELQKPNGVQVLPGWGMWALGLFVPILKEMHEMRYQYDRDYFFDSAKFSKAFGYTPTTNAKAVKQTVAALGGR</sequence>